<evidence type="ECO:0000313" key="1">
    <source>
        <dbReference type="EMBL" id="SFH18133.1"/>
    </source>
</evidence>
<dbReference type="EMBL" id="FOPC01000029">
    <property type="protein sequence ID" value="SFH18133.1"/>
    <property type="molecule type" value="Genomic_DNA"/>
</dbReference>
<dbReference type="AlphaFoldDB" id="A0A1I2XXD9"/>
<gene>
    <name evidence="1" type="ORF">SAMN04487988_1292</name>
</gene>
<evidence type="ECO:0000313" key="2">
    <source>
        <dbReference type="Proteomes" id="UP000199642"/>
    </source>
</evidence>
<dbReference type="Proteomes" id="UP000199642">
    <property type="component" value="Unassembled WGS sequence"/>
</dbReference>
<accession>A0A1I2XXD9</accession>
<protein>
    <submittedName>
        <fullName evidence="1">Uncharacterized protein</fullName>
    </submittedName>
</protein>
<dbReference type="STRING" id="435880.SAMN04487988_1292"/>
<organism evidence="1 2">
    <name type="scientific">Algoriphagus hitonicola</name>
    <dbReference type="NCBI Taxonomy" id="435880"/>
    <lineage>
        <taxon>Bacteria</taxon>
        <taxon>Pseudomonadati</taxon>
        <taxon>Bacteroidota</taxon>
        <taxon>Cytophagia</taxon>
        <taxon>Cytophagales</taxon>
        <taxon>Cyclobacteriaceae</taxon>
        <taxon>Algoriphagus</taxon>
    </lineage>
</organism>
<keyword evidence="2" id="KW-1185">Reference proteome</keyword>
<reference evidence="2" key="1">
    <citation type="submission" date="2016-10" db="EMBL/GenBank/DDBJ databases">
        <authorList>
            <person name="Varghese N."/>
            <person name="Submissions S."/>
        </authorList>
    </citation>
    <scope>NUCLEOTIDE SEQUENCE [LARGE SCALE GENOMIC DNA]</scope>
    <source>
        <strain evidence="2">DSM 19315</strain>
    </source>
</reference>
<name>A0A1I2XXD9_9BACT</name>
<sequence length="104" mass="11049">MKKRLIQLVGGLCLCFVAMLGVDLGSGNGDFYSVQLIGEANAQIYQACPGDFLAMSSETSETMLCAVNDPLPRLVEITISDCEYQLQTCCPPPPVTSPTCQGLG</sequence>
<proteinExistence type="predicted"/>